<evidence type="ECO:0000313" key="1">
    <source>
        <dbReference type="EMBL" id="QIK62622.1"/>
    </source>
</evidence>
<reference evidence="1 2" key="1">
    <citation type="submission" date="2020-03" db="EMBL/GenBank/DDBJ databases">
        <title>Leucobacter sp. nov., isolated from beetles.</title>
        <authorList>
            <person name="Hyun D.-W."/>
            <person name="Bae J.-W."/>
        </authorList>
    </citation>
    <scope>NUCLEOTIDE SEQUENCE [LARGE SCALE GENOMIC DNA]</scope>
    <source>
        <strain evidence="1 2">HDW9C</strain>
    </source>
</reference>
<gene>
    <name evidence="1" type="ORF">G7068_04910</name>
</gene>
<accession>A0A6G7XDP1</accession>
<dbReference type="KEGG" id="lvi:G7068_04910"/>
<evidence type="ECO:0000313" key="2">
    <source>
        <dbReference type="Proteomes" id="UP000502677"/>
    </source>
</evidence>
<protein>
    <recommendedName>
        <fullName evidence="3">Lipoprotein</fullName>
    </recommendedName>
</protein>
<dbReference type="Proteomes" id="UP000502677">
    <property type="component" value="Chromosome"/>
</dbReference>
<name>A0A6G7XDP1_9MICO</name>
<dbReference type="EMBL" id="CP049863">
    <property type="protein sequence ID" value="QIK62622.1"/>
    <property type="molecule type" value="Genomic_DNA"/>
</dbReference>
<sequence>MKMTIVGVLLAAGLALTLSGCTSNLGNQEEVMLPEISMVEARTTQNDELRQIMTHVPDEIIVKNYGLVPQSRAMSCNWADEKPMNPEEGIFLAGRAKIDAKPGADLLEVLKEIRTAYEGKSGWKVSPAEKANLVGTDEGIVLESSEGYRYHVDVSTETRGDGILRISASSFSPCFQIPDDFDIDAEY</sequence>
<dbReference type="PROSITE" id="PS51257">
    <property type="entry name" value="PROKAR_LIPOPROTEIN"/>
    <property type="match status" value="1"/>
</dbReference>
<organism evidence="1 2">
    <name type="scientific">Leucobacter viscericola</name>
    <dbReference type="NCBI Taxonomy" id="2714935"/>
    <lineage>
        <taxon>Bacteria</taxon>
        <taxon>Bacillati</taxon>
        <taxon>Actinomycetota</taxon>
        <taxon>Actinomycetes</taxon>
        <taxon>Micrococcales</taxon>
        <taxon>Microbacteriaceae</taxon>
        <taxon>Leucobacter</taxon>
    </lineage>
</organism>
<dbReference type="AlphaFoldDB" id="A0A6G7XDP1"/>
<dbReference type="RefSeq" id="WP_166289718.1">
    <property type="nucleotide sequence ID" value="NZ_CP049863.1"/>
</dbReference>
<keyword evidence="2" id="KW-1185">Reference proteome</keyword>
<proteinExistence type="predicted"/>
<evidence type="ECO:0008006" key="3">
    <source>
        <dbReference type="Google" id="ProtNLM"/>
    </source>
</evidence>